<dbReference type="RefSeq" id="WP_078922961.1">
    <property type="nucleotide sequence ID" value="NZ_FUYB01000012.1"/>
</dbReference>
<accession>A0A1T4X5G3</accession>
<dbReference type="PANTHER" id="PTHR12526">
    <property type="entry name" value="GLYCOSYLTRANSFERASE"/>
    <property type="match status" value="1"/>
</dbReference>
<protein>
    <submittedName>
        <fullName evidence="4">Glycosyltransferase Family 4</fullName>
    </submittedName>
</protein>
<keyword evidence="5" id="KW-1185">Reference proteome</keyword>
<name>A0A1T4X5G3_9GAMM</name>
<evidence type="ECO:0000313" key="4">
    <source>
        <dbReference type="EMBL" id="SKA84121.1"/>
    </source>
</evidence>
<dbReference type="AlphaFoldDB" id="A0A1T4X5G3"/>
<dbReference type="CDD" id="cd03801">
    <property type="entry name" value="GT4_PimA-like"/>
    <property type="match status" value="1"/>
</dbReference>
<dbReference type="Proteomes" id="UP000190460">
    <property type="component" value="Unassembled WGS sequence"/>
</dbReference>
<dbReference type="STRING" id="92487.SAMN02745130_02491"/>
<organism evidence="4 5">
    <name type="scientific">Thiothrix eikelboomii</name>
    <dbReference type="NCBI Taxonomy" id="92487"/>
    <lineage>
        <taxon>Bacteria</taxon>
        <taxon>Pseudomonadati</taxon>
        <taxon>Pseudomonadota</taxon>
        <taxon>Gammaproteobacteria</taxon>
        <taxon>Thiotrichales</taxon>
        <taxon>Thiotrichaceae</taxon>
        <taxon>Thiothrix</taxon>
    </lineage>
</organism>
<keyword evidence="1" id="KW-0328">Glycosyltransferase</keyword>
<feature type="domain" description="Glycosyltransferase subfamily 4-like N-terminal" evidence="3">
    <location>
        <begin position="23"/>
        <end position="145"/>
    </location>
</feature>
<dbReference type="OrthoDB" id="9801609at2"/>
<evidence type="ECO:0000313" key="5">
    <source>
        <dbReference type="Proteomes" id="UP000190460"/>
    </source>
</evidence>
<dbReference type="Gene3D" id="3.40.50.2000">
    <property type="entry name" value="Glycogen Phosphorylase B"/>
    <property type="match status" value="2"/>
</dbReference>
<proteinExistence type="predicted"/>
<evidence type="ECO:0000256" key="1">
    <source>
        <dbReference type="ARBA" id="ARBA00022676"/>
    </source>
</evidence>
<evidence type="ECO:0000259" key="3">
    <source>
        <dbReference type="Pfam" id="PF13439"/>
    </source>
</evidence>
<dbReference type="PANTHER" id="PTHR12526:SF510">
    <property type="entry name" value="D-INOSITOL 3-PHOSPHATE GLYCOSYLTRANSFERASE"/>
    <property type="match status" value="1"/>
</dbReference>
<reference evidence="4 5" key="1">
    <citation type="submission" date="2017-02" db="EMBL/GenBank/DDBJ databases">
        <authorList>
            <person name="Peterson S.W."/>
        </authorList>
    </citation>
    <scope>NUCLEOTIDE SEQUENCE [LARGE SCALE GENOMIC DNA]</scope>
    <source>
        <strain evidence="4 5">ATCC 49788</strain>
    </source>
</reference>
<dbReference type="GO" id="GO:0016757">
    <property type="term" value="F:glycosyltransferase activity"/>
    <property type="evidence" value="ECO:0007669"/>
    <property type="project" value="UniProtKB-KW"/>
</dbReference>
<dbReference type="Pfam" id="PF13439">
    <property type="entry name" value="Glyco_transf_4"/>
    <property type="match status" value="1"/>
</dbReference>
<dbReference type="Pfam" id="PF13692">
    <property type="entry name" value="Glyco_trans_1_4"/>
    <property type="match status" value="1"/>
</dbReference>
<keyword evidence="2 4" id="KW-0808">Transferase</keyword>
<dbReference type="EMBL" id="FUYB01000012">
    <property type="protein sequence ID" value="SKA84121.1"/>
    <property type="molecule type" value="Genomic_DNA"/>
</dbReference>
<gene>
    <name evidence="4" type="ORF">SAMN02745130_02491</name>
</gene>
<sequence length="329" mass="36431">MIVSPVSVGNGAFVVHSCLAKHLPDYHVIPYSPWRSLFPPSYYPLGRKFPAKVIHAVADSAIFHVRKDVPLVLTLHGYALDKGLHPYSTLLQKIHGRTDLRWLHQLAVQQADVITTVSHFTAELARLDLGIKKPIKVIYNGVDEQQFTPSKRGVGKEIKVLFSGNLTQRKGAQWLLPIIQRLDKRIVIYYTSGLRETSALVAHPRLRPLGQIPHEKMPAVYQAMDMLLFPTVREGFGLAAVEAMACGLPVVATNGSALPEVVTDGQGGFLCPLGDVEAFAHAVQALADDPELRQRMGAFNRTEVEQRFTLSRMVAEYRAVFDSLIATDP</sequence>
<dbReference type="InterPro" id="IPR028098">
    <property type="entry name" value="Glyco_trans_4-like_N"/>
</dbReference>
<dbReference type="SUPFAM" id="SSF53756">
    <property type="entry name" value="UDP-Glycosyltransferase/glycogen phosphorylase"/>
    <property type="match status" value="1"/>
</dbReference>
<evidence type="ECO:0000256" key="2">
    <source>
        <dbReference type="ARBA" id="ARBA00022679"/>
    </source>
</evidence>